<organism evidence="1 2">
    <name type="scientific">Thalassiosira oceanica</name>
    <name type="common">Marine diatom</name>
    <dbReference type="NCBI Taxonomy" id="159749"/>
    <lineage>
        <taxon>Eukaryota</taxon>
        <taxon>Sar</taxon>
        <taxon>Stramenopiles</taxon>
        <taxon>Ochrophyta</taxon>
        <taxon>Bacillariophyta</taxon>
        <taxon>Coscinodiscophyceae</taxon>
        <taxon>Thalassiosirophycidae</taxon>
        <taxon>Thalassiosirales</taxon>
        <taxon>Thalassiosiraceae</taxon>
        <taxon>Thalassiosira</taxon>
    </lineage>
</organism>
<dbReference type="AlphaFoldDB" id="K0RXC9"/>
<reference evidence="1 2" key="1">
    <citation type="journal article" date="2012" name="Genome Biol.">
        <title>Genome and low-iron response of an oceanic diatom adapted to chronic iron limitation.</title>
        <authorList>
            <person name="Lommer M."/>
            <person name="Specht M."/>
            <person name="Roy A.S."/>
            <person name="Kraemer L."/>
            <person name="Andreson R."/>
            <person name="Gutowska M.A."/>
            <person name="Wolf J."/>
            <person name="Bergner S.V."/>
            <person name="Schilhabel M.B."/>
            <person name="Klostermeier U.C."/>
            <person name="Beiko R.G."/>
            <person name="Rosenstiel P."/>
            <person name="Hippler M."/>
            <person name="Laroche J."/>
        </authorList>
    </citation>
    <scope>NUCLEOTIDE SEQUENCE [LARGE SCALE GENOMIC DNA]</scope>
    <source>
        <strain evidence="1 2">CCMP1005</strain>
    </source>
</reference>
<sequence length="143" mass="14333">VAGLGGLGGLGLIDGPSRRAGRARQGGTGVLFIVQSCDCGTGRVLGGVLWHWFCPRAVRAVGGSDESVCWPCGSSSGCPCTIVQGAARPYNTPRSQPQTGSGEGIGIVQSVCELSLSFKGKGRAASVRDGSSLNPRANATSGG</sequence>
<name>K0RXC9_THAOC</name>
<keyword evidence="2" id="KW-1185">Reference proteome</keyword>
<dbReference type="EMBL" id="AGNL01027714">
    <property type="protein sequence ID" value="EJK57605.1"/>
    <property type="molecule type" value="Genomic_DNA"/>
</dbReference>
<gene>
    <name evidence="1" type="ORF">THAOC_22333</name>
</gene>
<protein>
    <submittedName>
        <fullName evidence="1">Uncharacterized protein</fullName>
    </submittedName>
</protein>
<evidence type="ECO:0000313" key="2">
    <source>
        <dbReference type="Proteomes" id="UP000266841"/>
    </source>
</evidence>
<proteinExistence type="predicted"/>
<feature type="non-terminal residue" evidence="1">
    <location>
        <position position="1"/>
    </location>
</feature>
<comment type="caution">
    <text evidence="1">The sequence shown here is derived from an EMBL/GenBank/DDBJ whole genome shotgun (WGS) entry which is preliminary data.</text>
</comment>
<dbReference type="Proteomes" id="UP000266841">
    <property type="component" value="Unassembled WGS sequence"/>
</dbReference>
<evidence type="ECO:0000313" key="1">
    <source>
        <dbReference type="EMBL" id="EJK57605.1"/>
    </source>
</evidence>
<accession>K0RXC9</accession>